<organism evidence="1">
    <name type="scientific">Curvibacter symbiont subsp. Hydra magnipapillata</name>
    <dbReference type="NCBI Taxonomy" id="667019"/>
    <lineage>
        <taxon>Bacteria</taxon>
        <taxon>Pseudomonadati</taxon>
        <taxon>Pseudomonadota</taxon>
        <taxon>Betaproteobacteria</taxon>
        <taxon>Burkholderiales</taxon>
        <taxon>Comamonadaceae</taxon>
        <taxon>Curvibacter</taxon>
    </lineage>
</organism>
<dbReference type="EMBL" id="FN543104">
    <property type="protein sequence ID" value="CBA27198.1"/>
    <property type="molecule type" value="Genomic_DNA"/>
</dbReference>
<evidence type="ECO:0000313" key="1">
    <source>
        <dbReference type="EMBL" id="CBA27198.1"/>
    </source>
</evidence>
<dbReference type="AlphaFoldDB" id="C9Y7K7"/>
<proteinExistence type="predicted"/>
<name>C9Y7K7_CURXX</name>
<gene>
    <name evidence="1" type="ORF">Csp_A01080</name>
</gene>
<protein>
    <submittedName>
        <fullName evidence="1">Uncharacterized protein</fullName>
    </submittedName>
</protein>
<sequence>MFSLIKVQEALSAAYLAESDSCHWALSQRHELGVAHPLH</sequence>
<accession>C9Y7K7</accession>
<reference evidence="1" key="1">
    <citation type="journal article" date="2010" name="Nature">
        <title>The dynamic genome of Hydra.</title>
        <authorList>
            <person name="Chapman J.A."/>
            <person name="Kirkness E.F."/>
            <person name="Simakov O."/>
            <person name="Hampson S.E."/>
            <person name="Mitros T."/>
            <person name="Weinmaier T."/>
            <person name="Rattei T."/>
            <person name="Balasubramanian P.G."/>
            <person name="Borman J."/>
            <person name="Busam D."/>
            <person name="Disbennett K."/>
            <person name="Pfannkoch C."/>
            <person name="Sumin N."/>
            <person name="Sutton G."/>
            <person name="Viswanathan L."/>
            <person name="Walenz B."/>
            <person name="Goodstein D.M."/>
            <person name="Hellsten U."/>
            <person name="Kawashima T."/>
            <person name="Prochnik S.E."/>
            <person name="Putnam N.H."/>
            <person name="Shu S."/>
            <person name="Blumberg B."/>
            <person name="Dana C.E."/>
            <person name="Gee L."/>
            <person name="Kibler D.F."/>
            <person name="Law L."/>
            <person name="Lindgens D."/>
            <person name="Martinez D.E."/>
            <person name="Peng J."/>
            <person name="Wigge P.A."/>
            <person name="Bertulat B."/>
            <person name="Guder C."/>
            <person name="Nakamura Y."/>
            <person name="Ozbek S."/>
            <person name="Watanabe H."/>
            <person name="Khalturin K."/>
            <person name="Hemmrich G."/>
            <person name="Franke A."/>
            <person name="Augustin R."/>
            <person name="Fraune S."/>
            <person name="Hayakawa E."/>
            <person name="Hayakawa S."/>
            <person name="Hirose M."/>
            <person name="Hwang J."/>
            <person name="Ikeo K."/>
            <person name="Nishimiya-Fujisawa C."/>
            <person name="Ogura A."/>
            <person name="Takahashi T."/>
            <person name="Steinmetz P.R."/>
            <person name="Zhang X."/>
            <person name="Aufschnaiter R."/>
            <person name="Eder M.K."/>
            <person name="Gorny A.K."/>
            <person name="Salvenmoser W."/>
            <person name="Heimberg A.M."/>
            <person name="Wheeler B.M."/>
            <person name="Peterson K.J."/>
            <person name="Boettger A."/>
            <person name="Tischler P."/>
            <person name="Wolf A."/>
            <person name="Gojobori T."/>
            <person name="Remington K.A."/>
            <person name="Strausberg R.L."/>
            <person name="Venter J."/>
            <person name="Technau U."/>
            <person name="Hobmayer B."/>
            <person name="Bosch T.C."/>
            <person name="Holstein T.W."/>
            <person name="Fujisawa T."/>
            <person name="Bode H.R."/>
            <person name="David C.N."/>
            <person name="Rokhsar D.S."/>
            <person name="Steele R.E."/>
        </authorList>
    </citation>
    <scope>NUCLEOTIDE SEQUENCE</scope>
</reference>